<dbReference type="Proteomes" id="UP000479000">
    <property type="component" value="Unassembled WGS sequence"/>
</dbReference>
<evidence type="ECO:0000256" key="1">
    <source>
        <dbReference type="SAM" id="MobiDB-lite"/>
    </source>
</evidence>
<dbReference type="AlphaFoldDB" id="A0A6H5FZX4"/>
<feature type="region of interest" description="Disordered" evidence="1">
    <location>
        <begin position="1"/>
        <end position="23"/>
    </location>
</feature>
<gene>
    <name evidence="2" type="ORF">NTEN_LOCUS2050</name>
</gene>
<accession>A0A6H5FZX4</accession>
<evidence type="ECO:0000313" key="3">
    <source>
        <dbReference type="Proteomes" id="UP000479000"/>
    </source>
</evidence>
<proteinExistence type="predicted"/>
<name>A0A6H5FZX4_9HEMI</name>
<evidence type="ECO:0000313" key="2">
    <source>
        <dbReference type="EMBL" id="CAA9995259.1"/>
    </source>
</evidence>
<dbReference type="EMBL" id="CADCXU010003250">
    <property type="protein sequence ID" value="CAA9995259.1"/>
    <property type="molecule type" value="Genomic_DNA"/>
</dbReference>
<organism evidence="2 3">
    <name type="scientific">Nesidiocoris tenuis</name>
    <dbReference type="NCBI Taxonomy" id="355587"/>
    <lineage>
        <taxon>Eukaryota</taxon>
        <taxon>Metazoa</taxon>
        <taxon>Ecdysozoa</taxon>
        <taxon>Arthropoda</taxon>
        <taxon>Hexapoda</taxon>
        <taxon>Insecta</taxon>
        <taxon>Pterygota</taxon>
        <taxon>Neoptera</taxon>
        <taxon>Paraneoptera</taxon>
        <taxon>Hemiptera</taxon>
        <taxon>Heteroptera</taxon>
        <taxon>Panheteroptera</taxon>
        <taxon>Cimicomorpha</taxon>
        <taxon>Miridae</taxon>
        <taxon>Dicyphina</taxon>
        <taxon>Nesidiocoris</taxon>
    </lineage>
</organism>
<reference evidence="2 3" key="1">
    <citation type="submission" date="2020-02" db="EMBL/GenBank/DDBJ databases">
        <authorList>
            <person name="Ferguson B K."/>
        </authorList>
    </citation>
    <scope>NUCLEOTIDE SEQUENCE [LARGE SCALE GENOMIC DNA]</scope>
</reference>
<feature type="non-terminal residue" evidence="2">
    <location>
        <position position="1"/>
    </location>
</feature>
<keyword evidence="3" id="KW-1185">Reference proteome</keyword>
<sequence length="55" mass="6192">VESRLSRHGDAPRYRNPSRAMPSRAVRALRSTIFLAARTSMAEVRTSRPARLSKP</sequence>
<feature type="compositionally biased region" description="Basic and acidic residues" evidence="1">
    <location>
        <begin position="1"/>
        <end position="13"/>
    </location>
</feature>
<protein>
    <submittedName>
        <fullName evidence="2">Uncharacterized protein</fullName>
    </submittedName>
</protein>